<protein>
    <submittedName>
        <fullName evidence="1">Uncharacterized protein</fullName>
    </submittedName>
</protein>
<dbReference type="RefSeq" id="WP_284487859.1">
    <property type="nucleotide sequence ID" value="NZ_JASNJE010000077.1"/>
</dbReference>
<feature type="non-terminal residue" evidence="1">
    <location>
        <position position="74"/>
    </location>
</feature>
<reference evidence="1 2" key="1">
    <citation type="submission" date="2023-05" db="EMBL/GenBank/DDBJ databases">
        <title>Sedimentitalea sp. nov. JM2-8.</title>
        <authorList>
            <person name="Huang J."/>
        </authorList>
    </citation>
    <scope>NUCLEOTIDE SEQUENCE [LARGE SCALE GENOMIC DNA]</scope>
    <source>
        <strain evidence="1 2">JM2-8</strain>
    </source>
</reference>
<proteinExistence type="predicted"/>
<name>A0ABT7FLD8_9RHOB</name>
<accession>A0ABT7FLD8</accession>
<gene>
    <name evidence="1" type="ORF">QO034_23190</name>
</gene>
<comment type="caution">
    <text evidence="1">The sequence shown here is derived from an EMBL/GenBank/DDBJ whole genome shotgun (WGS) entry which is preliminary data.</text>
</comment>
<evidence type="ECO:0000313" key="2">
    <source>
        <dbReference type="Proteomes" id="UP001227126"/>
    </source>
</evidence>
<dbReference type="EMBL" id="JASNJE010000077">
    <property type="protein sequence ID" value="MDK3075953.1"/>
    <property type="molecule type" value="Genomic_DNA"/>
</dbReference>
<keyword evidence="2" id="KW-1185">Reference proteome</keyword>
<dbReference type="Proteomes" id="UP001227126">
    <property type="component" value="Unassembled WGS sequence"/>
</dbReference>
<organism evidence="1 2">
    <name type="scientific">Sedimentitalea xiamensis</name>
    <dbReference type="NCBI Taxonomy" id="3050037"/>
    <lineage>
        <taxon>Bacteria</taxon>
        <taxon>Pseudomonadati</taxon>
        <taxon>Pseudomonadota</taxon>
        <taxon>Alphaproteobacteria</taxon>
        <taxon>Rhodobacterales</taxon>
        <taxon>Paracoccaceae</taxon>
        <taxon>Sedimentitalea</taxon>
    </lineage>
</organism>
<sequence length="74" mass="8335">MRTVFRDTLNSRQICLIGFFRTKYASLIFAIVSTTNIPKLLPQSFEEASETKYQGGHFWTPITPIQGSNLHAGS</sequence>
<evidence type="ECO:0000313" key="1">
    <source>
        <dbReference type="EMBL" id="MDK3075953.1"/>
    </source>
</evidence>